<feature type="domain" description="Ig-like" evidence="5">
    <location>
        <begin position="39"/>
        <end position="98"/>
    </location>
</feature>
<dbReference type="GO" id="GO:0030424">
    <property type="term" value="C:axon"/>
    <property type="evidence" value="ECO:0007669"/>
    <property type="project" value="TreeGrafter"/>
</dbReference>
<comment type="caution">
    <text evidence="7">The sequence shown here is derived from an EMBL/GenBank/DDBJ whole genome shotgun (WGS) entry which is preliminary data.</text>
</comment>
<keyword evidence="4" id="KW-0732">Signal</keyword>
<dbReference type="SMART" id="SM00060">
    <property type="entry name" value="FN3"/>
    <property type="match status" value="4"/>
</dbReference>
<proteinExistence type="predicted"/>
<dbReference type="SMART" id="SM00408">
    <property type="entry name" value="IGc2"/>
    <property type="match status" value="6"/>
</dbReference>
<evidence type="ECO:0000259" key="5">
    <source>
        <dbReference type="PROSITE" id="PS50835"/>
    </source>
</evidence>
<dbReference type="PANTHER" id="PTHR44170:SF6">
    <property type="entry name" value="CONTACTIN"/>
    <property type="match status" value="1"/>
</dbReference>
<evidence type="ECO:0000256" key="2">
    <source>
        <dbReference type="ARBA" id="ARBA00023157"/>
    </source>
</evidence>
<evidence type="ECO:0000259" key="6">
    <source>
        <dbReference type="PROSITE" id="PS50853"/>
    </source>
</evidence>
<feature type="domain" description="Ig-like" evidence="5">
    <location>
        <begin position="104"/>
        <end position="193"/>
    </location>
</feature>
<feature type="domain" description="Ig-like" evidence="5">
    <location>
        <begin position="277"/>
        <end position="363"/>
    </location>
</feature>
<dbReference type="SMART" id="SM00409">
    <property type="entry name" value="IG"/>
    <property type="match status" value="6"/>
</dbReference>
<dbReference type="FunFam" id="2.60.40.10:FF:000032">
    <property type="entry name" value="palladin isoform X1"/>
    <property type="match status" value="1"/>
</dbReference>
<dbReference type="InterPro" id="IPR036116">
    <property type="entry name" value="FN3_sf"/>
</dbReference>
<dbReference type="InterPro" id="IPR003599">
    <property type="entry name" value="Ig_sub"/>
</dbReference>
<dbReference type="InterPro" id="IPR013783">
    <property type="entry name" value="Ig-like_fold"/>
</dbReference>
<dbReference type="PROSITE" id="PS50835">
    <property type="entry name" value="IG_LIKE"/>
    <property type="match status" value="5"/>
</dbReference>
<feature type="domain" description="Ig-like" evidence="5">
    <location>
        <begin position="375"/>
        <end position="465"/>
    </location>
</feature>
<feature type="domain" description="Ig-like" evidence="5">
    <location>
        <begin position="467"/>
        <end position="539"/>
    </location>
</feature>
<feature type="domain" description="Fibronectin type-III" evidence="6">
    <location>
        <begin position="836"/>
        <end position="930"/>
    </location>
</feature>
<dbReference type="InterPro" id="IPR007110">
    <property type="entry name" value="Ig-like_dom"/>
</dbReference>
<feature type="signal peptide" evidence="4">
    <location>
        <begin position="1"/>
        <end position="25"/>
    </location>
</feature>
<dbReference type="AlphaFoldDB" id="A0AAD9VF00"/>
<gene>
    <name evidence="7" type="ORF">P5673_004057</name>
</gene>
<reference evidence="7" key="2">
    <citation type="journal article" date="2023" name="Science">
        <title>Genomic signatures of disease resistance in endangered staghorn corals.</title>
        <authorList>
            <person name="Vollmer S.V."/>
            <person name="Selwyn J.D."/>
            <person name="Despard B.A."/>
            <person name="Roesel C.L."/>
        </authorList>
    </citation>
    <scope>NUCLEOTIDE SEQUENCE</scope>
    <source>
        <strain evidence="7">K2</strain>
    </source>
</reference>
<dbReference type="SUPFAM" id="SSF48726">
    <property type="entry name" value="Immunoglobulin"/>
    <property type="match status" value="6"/>
</dbReference>
<dbReference type="GO" id="GO:0005886">
    <property type="term" value="C:plasma membrane"/>
    <property type="evidence" value="ECO:0007669"/>
    <property type="project" value="TreeGrafter"/>
</dbReference>
<keyword evidence="1" id="KW-0677">Repeat</keyword>
<dbReference type="InterPro" id="IPR013098">
    <property type="entry name" value="Ig_I-set"/>
</dbReference>
<dbReference type="Gene3D" id="2.60.40.10">
    <property type="entry name" value="Immunoglobulins"/>
    <property type="match status" value="10"/>
</dbReference>
<name>A0AAD9VF00_ACRCE</name>
<dbReference type="GO" id="GO:0007411">
    <property type="term" value="P:axon guidance"/>
    <property type="evidence" value="ECO:0007669"/>
    <property type="project" value="TreeGrafter"/>
</dbReference>
<dbReference type="Proteomes" id="UP001249851">
    <property type="component" value="Unassembled WGS sequence"/>
</dbReference>
<keyword evidence="3" id="KW-0393">Immunoglobulin domain</keyword>
<evidence type="ECO:0000313" key="7">
    <source>
        <dbReference type="EMBL" id="KAK2571460.1"/>
    </source>
</evidence>
<keyword evidence="8" id="KW-1185">Reference proteome</keyword>
<dbReference type="EMBL" id="JARQWQ010000006">
    <property type="protein sequence ID" value="KAK2571460.1"/>
    <property type="molecule type" value="Genomic_DNA"/>
</dbReference>
<dbReference type="InterPro" id="IPR036179">
    <property type="entry name" value="Ig-like_dom_sf"/>
</dbReference>
<protein>
    <submittedName>
        <fullName evidence="7">Neuroglian</fullName>
    </submittedName>
</protein>
<feature type="chain" id="PRO_5041995456" evidence="4">
    <location>
        <begin position="26"/>
        <end position="984"/>
    </location>
</feature>
<organism evidence="7 8">
    <name type="scientific">Acropora cervicornis</name>
    <name type="common">Staghorn coral</name>
    <dbReference type="NCBI Taxonomy" id="6130"/>
    <lineage>
        <taxon>Eukaryota</taxon>
        <taxon>Metazoa</taxon>
        <taxon>Cnidaria</taxon>
        <taxon>Anthozoa</taxon>
        <taxon>Hexacorallia</taxon>
        <taxon>Scleractinia</taxon>
        <taxon>Astrocoeniina</taxon>
        <taxon>Acroporidae</taxon>
        <taxon>Acropora</taxon>
    </lineage>
</organism>
<accession>A0AAD9VF00</accession>
<evidence type="ECO:0000256" key="3">
    <source>
        <dbReference type="ARBA" id="ARBA00023319"/>
    </source>
</evidence>
<sequence>MKITRAVRYLSFCWSLVLLLGPVSQSSFTVLCIKSTGSEVEWYRKGSLLDTARDPDLQVTGDGSLHVKNAQRQRDEGCYYCLVSRGRRSVRSRNAEVKFAYLNPFSERSQIVEESQNNLVVLRCNPPDSFPHRTIQWSKRTAGGKQPLTQSSHYAVSQEGDLHFAYLDREDAGDYVCTVTNLFIMKKVAKTISLRSLPVDTSDDMPPKVAKEFEMPRTALKGEEFVLECIAYGKGNIKRLVIKSFNQDDAGRYKCRASDHRGNNDTKSTIVTMEAKPEWITKPRDTTAGSNMTTTLPCVAFGIPSVQYTWYFNGKPMVWTERHIFHDGNLTIKALSPADIGIYQCFVSNKHGQMHADIELNVSEIPAGFGIGSRPPLTNQKALVRSSVEFTCRPTGEPKPAIRWLFGAMQLEGTGRYRILPNGNLVIRNVTRTDSGEYTCEARNKLGRAHYIVVTENMPQEASVVLGRDTRFMCGVTTLNALEVTFQWSKYFAPLKSNRHVRISRTDDKNKVSQISVQRGYLDINKAKYSDEGLYSCEAIGNNKMLVRKDVYLKVQGPPGPPTDVDIHFIVNKGESINVTWVLGKRNNSPIRKVIIQYITQFSPKSWQTIAAEARPEQGWTQIALSPWLRYTFRAIAVNDIGNSTPSAHSPSFQAPASAPTIYPANLRGEGTSPAALTISWEPLKPINHNGPGLYYIVYYQKADNQGKPVRKEVKRVSTYSVLGVDYYTQFKIQLQAANDIGFGPKSPVVFAYSGEQVPIGAPRDLAIRITSATSAYATWTGVYFWRLPSGQVPHQAVYKATIDTSTTLHLEAHTSYRFQVVAYNSKGDGPAIPSAPRSLSLHIQNKSFILLQWKAPEHVNGIITDYQVTAQRLPALHMVITGQTNGSTTEIRFPYLEPEAAYRVSVLAANRMGTGPPAVVTFDLSTAPRVPPYNVTADFDDINKVATLHWKSSLTDIEGFRVCKDKKGVVEVCMGHLNHYGLL</sequence>
<dbReference type="CDD" id="cd00063">
    <property type="entry name" value="FN3"/>
    <property type="match status" value="4"/>
</dbReference>
<dbReference type="Pfam" id="PF07679">
    <property type="entry name" value="I-set"/>
    <property type="match status" value="1"/>
</dbReference>
<dbReference type="InterPro" id="IPR003961">
    <property type="entry name" value="FN3_dom"/>
</dbReference>
<dbReference type="Pfam" id="PF13927">
    <property type="entry name" value="Ig_3"/>
    <property type="match status" value="2"/>
</dbReference>
<dbReference type="PANTHER" id="PTHR44170">
    <property type="entry name" value="PROTEIN SIDEKICK"/>
    <property type="match status" value="1"/>
</dbReference>
<evidence type="ECO:0000256" key="1">
    <source>
        <dbReference type="ARBA" id="ARBA00022737"/>
    </source>
</evidence>
<dbReference type="PROSITE" id="PS50853">
    <property type="entry name" value="FN3"/>
    <property type="match status" value="3"/>
</dbReference>
<keyword evidence="2" id="KW-1015">Disulfide bond</keyword>
<evidence type="ECO:0000256" key="4">
    <source>
        <dbReference type="SAM" id="SignalP"/>
    </source>
</evidence>
<reference evidence="7" key="1">
    <citation type="journal article" date="2023" name="G3 (Bethesda)">
        <title>Whole genome assembly and annotation of the endangered Caribbean coral Acropora cervicornis.</title>
        <authorList>
            <person name="Selwyn J.D."/>
            <person name="Vollmer S.V."/>
        </authorList>
    </citation>
    <scope>NUCLEOTIDE SEQUENCE</scope>
    <source>
        <strain evidence="7">K2</strain>
    </source>
</reference>
<dbReference type="InterPro" id="IPR003598">
    <property type="entry name" value="Ig_sub2"/>
</dbReference>
<feature type="domain" description="Fibronectin type-III" evidence="6">
    <location>
        <begin position="561"/>
        <end position="658"/>
    </location>
</feature>
<dbReference type="GO" id="GO:0098632">
    <property type="term" value="F:cell-cell adhesion mediator activity"/>
    <property type="evidence" value="ECO:0007669"/>
    <property type="project" value="TreeGrafter"/>
</dbReference>
<evidence type="ECO:0000313" key="8">
    <source>
        <dbReference type="Proteomes" id="UP001249851"/>
    </source>
</evidence>
<feature type="domain" description="Fibronectin type-III" evidence="6">
    <location>
        <begin position="663"/>
        <end position="757"/>
    </location>
</feature>
<dbReference type="Pfam" id="PF00041">
    <property type="entry name" value="fn3"/>
    <property type="match status" value="3"/>
</dbReference>
<dbReference type="SUPFAM" id="SSF49265">
    <property type="entry name" value="Fibronectin type III"/>
    <property type="match status" value="2"/>
</dbReference>